<protein>
    <submittedName>
        <fullName evidence="1">Biotin transporter BioY</fullName>
    </submittedName>
</protein>
<keyword evidence="2" id="KW-1185">Reference proteome</keyword>
<name>A0ACD4R9A3_9BACI</name>
<dbReference type="Proteomes" id="UP001226091">
    <property type="component" value="Chromosome"/>
</dbReference>
<organism evidence="1 2">
    <name type="scientific">Metabacillus hrfriensis</name>
    <dbReference type="NCBI Taxonomy" id="3048891"/>
    <lineage>
        <taxon>Bacteria</taxon>
        <taxon>Bacillati</taxon>
        <taxon>Bacillota</taxon>
        <taxon>Bacilli</taxon>
        <taxon>Bacillales</taxon>
        <taxon>Bacillaceae</taxon>
        <taxon>Metabacillus</taxon>
    </lineage>
</organism>
<accession>A0ACD4R9A3</accession>
<evidence type="ECO:0000313" key="2">
    <source>
        <dbReference type="Proteomes" id="UP001226091"/>
    </source>
</evidence>
<sequence length="197" mass="21155">MKRSLSVYSISVVSMFAALTAAGAFIKIPMPVIPFTLQILFVYLAGALLGSKLGAMSQCLYIAIGLSGLPVFSSGGGLSYIFQPTFGYLVGFAAASFVIGYILERCNQPKLKHFLYAHFTGLIIVYLFGVGYLYLSLNTWIGTGISFGAAFYSGFLLSIFGDLLLCFGASLLALRLYKSVRRPLEKGRVSYSGAAKG</sequence>
<gene>
    <name evidence="1" type="ORF">QLQ22_18975</name>
</gene>
<dbReference type="EMBL" id="CP126116">
    <property type="protein sequence ID" value="WHZ56755.1"/>
    <property type="molecule type" value="Genomic_DNA"/>
</dbReference>
<proteinExistence type="predicted"/>
<reference evidence="2" key="1">
    <citation type="journal article" date="2025" name="Aquaculture">
        <title>Assessment of the bioflocculant production and safety properties of Metabacillus hrfriensis sp. nov. based on phenotypic and whole-genome sequencing analysis.</title>
        <authorList>
            <person name="Zhang R."/>
            <person name="Zhao Z."/>
            <person name="Luo L."/>
            <person name="Wang S."/>
            <person name="Guo K."/>
            <person name="Xu W."/>
        </authorList>
    </citation>
    <scope>NUCLEOTIDE SEQUENCE [LARGE SCALE GENOMIC DNA]</scope>
    <source>
        <strain evidence="2">CT-WN-B3</strain>
    </source>
</reference>
<evidence type="ECO:0000313" key="1">
    <source>
        <dbReference type="EMBL" id="WHZ56755.1"/>
    </source>
</evidence>